<protein>
    <submittedName>
        <fullName evidence="2">Uncharacterized protein</fullName>
    </submittedName>
</protein>
<keyword evidence="1" id="KW-0732">Signal</keyword>
<keyword evidence="3" id="KW-1185">Reference proteome</keyword>
<name>A0ABV6UM60_9ACTN</name>
<feature type="chain" id="PRO_5047027500" evidence="1">
    <location>
        <begin position="36"/>
        <end position="135"/>
    </location>
</feature>
<dbReference type="EMBL" id="JBHEZZ010000007">
    <property type="protein sequence ID" value="MFC1402535.1"/>
    <property type="molecule type" value="Genomic_DNA"/>
</dbReference>
<dbReference type="Proteomes" id="UP001592528">
    <property type="component" value="Unassembled WGS sequence"/>
</dbReference>
<comment type="caution">
    <text evidence="2">The sequence shown here is derived from an EMBL/GenBank/DDBJ whole genome shotgun (WGS) entry which is preliminary data.</text>
</comment>
<sequence>MNTAKSIFIRRAGSAAVVAALAAGGLAVGAGSASAKSAISVGVSARTVAVGHIVRVSASGSSDDFGATPIQLCIDEKVGSGAWKQLACTNKYNLALNIRAPHRGELQFRSQLIAVFNAHHRVLDRTSGTDVVQVR</sequence>
<evidence type="ECO:0000313" key="2">
    <source>
        <dbReference type="EMBL" id="MFC1402535.1"/>
    </source>
</evidence>
<organism evidence="2 3">
    <name type="scientific">Streptacidiphilus cavernicola</name>
    <dbReference type="NCBI Taxonomy" id="3342716"/>
    <lineage>
        <taxon>Bacteria</taxon>
        <taxon>Bacillati</taxon>
        <taxon>Actinomycetota</taxon>
        <taxon>Actinomycetes</taxon>
        <taxon>Kitasatosporales</taxon>
        <taxon>Streptomycetaceae</taxon>
        <taxon>Streptacidiphilus</taxon>
    </lineage>
</organism>
<dbReference type="RefSeq" id="WP_030252912.1">
    <property type="nucleotide sequence ID" value="NZ_JBHEZZ010000007.1"/>
</dbReference>
<accession>A0ABV6UM60</accession>
<feature type="signal peptide" evidence="1">
    <location>
        <begin position="1"/>
        <end position="35"/>
    </location>
</feature>
<evidence type="ECO:0000313" key="3">
    <source>
        <dbReference type="Proteomes" id="UP001592528"/>
    </source>
</evidence>
<reference evidence="2 3" key="1">
    <citation type="submission" date="2024-09" db="EMBL/GenBank/DDBJ databases">
        <authorList>
            <person name="Lee S.D."/>
        </authorList>
    </citation>
    <scope>NUCLEOTIDE SEQUENCE [LARGE SCALE GENOMIC DNA]</scope>
    <source>
        <strain evidence="2 3">N1-5</strain>
    </source>
</reference>
<proteinExistence type="predicted"/>
<evidence type="ECO:0000256" key="1">
    <source>
        <dbReference type="SAM" id="SignalP"/>
    </source>
</evidence>
<gene>
    <name evidence="2" type="ORF">ACEZDJ_14710</name>
</gene>